<name>A0ABQ4JZ27_SALAC</name>
<dbReference type="EMBL" id="BOQM01000032">
    <property type="protein sequence ID" value="GIM87182.1"/>
    <property type="molecule type" value="Genomic_DNA"/>
</dbReference>
<sequence>MTMLTVIWSIDGQGPEERWHDRAAHHLASSLLVGVEPGVGKADDLVGGEQLQDANGVGAENLIHAGHSRLDHRDKEAGADSRLDRDGALRRALRDDGVCCFDWPTSA</sequence>
<reference evidence="1 2" key="1">
    <citation type="submission" date="2021-03" db="EMBL/GenBank/DDBJ databases">
        <title>Whole genome shotgun sequence of Salinispora arenicola NBRC 105043.</title>
        <authorList>
            <person name="Komaki H."/>
            <person name="Tamura T."/>
        </authorList>
    </citation>
    <scope>NUCLEOTIDE SEQUENCE [LARGE SCALE GENOMIC DNA]</scope>
    <source>
        <strain evidence="1 2">NBRC 105043</strain>
    </source>
</reference>
<protein>
    <submittedName>
        <fullName evidence="1">Uncharacterized protein</fullName>
    </submittedName>
</protein>
<organism evidence="1 2">
    <name type="scientific">Salinispora arenicola</name>
    <dbReference type="NCBI Taxonomy" id="168697"/>
    <lineage>
        <taxon>Bacteria</taxon>
        <taxon>Bacillati</taxon>
        <taxon>Actinomycetota</taxon>
        <taxon>Actinomycetes</taxon>
        <taxon>Micromonosporales</taxon>
        <taxon>Micromonosporaceae</taxon>
        <taxon>Salinispora</taxon>
    </lineage>
</organism>
<comment type="caution">
    <text evidence="1">The sequence shown here is derived from an EMBL/GenBank/DDBJ whole genome shotgun (WGS) entry which is preliminary data.</text>
</comment>
<evidence type="ECO:0000313" key="1">
    <source>
        <dbReference type="EMBL" id="GIM87182.1"/>
    </source>
</evidence>
<keyword evidence="2" id="KW-1185">Reference proteome</keyword>
<evidence type="ECO:0000313" key="2">
    <source>
        <dbReference type="Proteomes" id="UP000677457"/>
    </source>
</evidence>
<accession>A0ABQ4JZ27</accession>
<proteinExistence type="predicted"/>
<gene>
    <name evidence="1" type="ORF">Sar04_39180</name>
</gene>
<dbReference type="Proteomes" id="UP000677457">
    <property type="component" value="Unassembled WGS sequence"/>
</dbReference>